<keyword evidence="6 12" id="KW-0949">S-adenosyl-L-methionine</keyword>
<reference evidence="14 15" key="1">
    <citation type="journal article" date="2019" name="Fungal Biol. Biotechnol.">
        <title>Draft genome sequence of fastidious pathogen Ceratobasidium theobromae, which causes vascular-streak dieback in Theobroma cacao.</title>
        <authorList>
            <person name="Ali S.S."/>
            <person name="Asman A."/>
            <person name="Shao J."/>
            <person name="Firmansyah A.P."/>
            <person name="Susilo A.W."/>
            <person name="Rosmana A."/>
            <person name="McMahon P."/>
            <person name="Junaid M."/>
            <person name="Guest D."/>
            <person name="Kheng T.Y."/>
            <person name="Meinhardt L.W."/>
            <person name="Bailey B.A."/>
        </authorList>
    </citation>
    <scope>NUCLEOTIDE SEQUENCE [LARGE SCALE GENOMIC DNA]</scope>
    <source>
        <strain evidence="14 15">CT2</strain>
    </source>
</reference>
<dbReference type="InterPro" id="IPR042263">
    <property type="entry name" value="DPH1/DPH2_1"/>
</dbReference>
<dbReference type="SFLD" id="SFLDS00032">
    <property type="entry name" value="Radical_SAM_3-amino-3-carboxyp"/>
    <property type="match status" value="1"/>
</dbReference>
<dbReference type="InterPro" id="IPR035435">
    <property type="entry name" value="DPH1/DPH2_euk_archaea"/>
</dbReference>
<evidence type="ECO:0000256" key="4">
    <source>
        <dbReference type="ARBA" id="ARBA00021915"/>
    </source>
</evidence>
<evidence type="ECO:0000256" key="2">
    <source>
        <dbReference type="ARBA" id="ARBA00010173"/>
    </source>
</evidence>
<evidence type="ECO:0000256" key="9">
    <source>
        <dbReference type="ARBA" id="ARBA00023014"/>
    </source>
</evidence>
<comment type="pathway">
    <text evidence="1 12">Protein modification; peptidyl-diphthamide biosynthesis.</text>
</comment>
<evidence type="ECO:0000256" key="10">
    <source>
        <dbReference type="ARBA" id="ARBA00048403"/>
    </source>
</evidence>
<keyword evidence="8" id="KW-0408">Iron</keyword>
<proteinExistence type="inferred from homology"/>
<accession>A0A5N5QWV8</accession>
<dbReference type="AlphaFoldDB" id="A0A5N5QWV8"/>
<keyword evidence="7" id="KW-0479">Metal-binding</keyword>
<evidence type="ECO:0000256" key="6">
    <source>
        <dbReference type="ARBA" id="ARBA00022691"/>
    </source>
</evidence>
<dbReference type="EMBL" id="SSOP01000002">
    <property type="protein sequence ID" value="KAB5596215.1"/>
    <property type="molecule type" value="Genomic_DNA"/>
</dbReference>
<keyword evidence="5 12" id="KW-0808">Transferase</keyword>
<dbReference type="GO" id="GO:0017183">
    <property type="term" value="P:protein histidyl modification to diphthamide"/>
    <property type="evidence" value="ECO:0007669"/>
    <property type="project" value="UniProtKB-UniRule"/>
</dbReference>
<dbReference type="GO" id="GO:0046872">
    <property type="term" value="F:metal ion binding"/>
    <property type="evidence" value="ECO:0007669"/>
    <property type="project" value="UniProtKB-KW"/>
</dbReference>
<organism evidence="14 15">
    <name type="scientific">Ceratobasidium theobromae</name>
    <dbReference type="NCBI Taxonomy" id="1582974"/>
    <lineage>
        <taxon>Eukaryota</taxon>
        <taxon>Fungi</taxon>
        <taxon>Dikarya</taxon>
        <taxon>Basidiomycota</taxon>
        <taxon>Agaricomycotina</taxon>
        <taxon>Agaricomycetes</taxon>
        <taxon>Cantharellales</taxon>
        <taxon>Ceratobasidiaceae</taxon>
        <taxon>Ceratobasidium</taxon>
    </lineage>
</organism>
<evidence type="ECO:0000313" key="15">
    <source>
        <dbReference type="Proteomes" id="UP000383932"/>
    </source>
</evidence>
<feature type="region of interest" description="Disordered" evidence="13">
    <location>
        <begin position="264"/>
        <end position="294"/>
    </location>
</feature>
<dbReference type="GO" id="GO:0051539">
    <property type="term" value="F:4 iron, 4 sulfur cluster binding"/>
    <property type="evidence" value="ECO:0007669"/>
    <property type="project" value="UniProtKB-UniRule"/>
</dbReference>
<evidence type="ECO:0000256" key="11">
    <source>
        <dbReference type="ARBA" id="ARBA00060338"/>
    </source>
</evidence>
<dbReference type="Pfam" id="PF01866">
    <property type="entry name" value="Diphthamide_syn"/>
    <property type="match status" value="2"/>
</dbReference>
<dbReference type="PIRSF" id="PIRSF004967">
    <property type="entry name" value="DPH1"/>
    <property type="match status" value="1"/>
</dbReference>
<evidence type="ECO:0000256" key="1">
    <source>
        <dbReference type="ARBA" id="ARBA00005156"/>
    </source>
</evidence>
<dbReference type="PANTHER" id="PTHR10762:SF1">
    <property type="entry name" value="2-(3-AMINO-3-CARBOXYPROPYL)HISTIDINE SYNTHASE SUBUNIT 1"/>
    <property type="match status" value="1"/>
</dbReference>
<dbReference type="Gene3D" id="3.40.50.11840">
    <property type="entry name" value="Diphthamide synthesis DPH1/DPH2 domain 1"/>
    <property type="match status" value="1"/>
</dbReference>
<dbReference type="NCBIfam" id="TIGR00322">
    <property type="entry name" value="diphth2_R"/>
    <property type="match status" value="2"/>
</dbReference>
<dbReference type="Proteomes" id="UP000383932">
    <property type="component" value="Unassembled WGS sequence"/>
</dbReference>
<dbReference type="Gene3D" id="3.40.50.11850">
    <property type="entry name" value="Diphthamide synthesis DPH1/DPH2 domain 2"/>
    <property type="match status" value="1"/>
</dbReference>
<dbReference type="EC" id="2.5.1.108" evidence="3 12"/>
<comment type="caution">
    <text evidence="14">The sequence shown here is derived from an EMBL/GenBank/DDBJ whole genome shotgun (WGS) entry which is preliminary data.</text>
</comment>
<protein>
    <recommendedName>
        <fullName evidence="4 12">2-(3-amino-3-carboxypropyl)histidine synthase subunit 1</fullName>
        <ecNumber evidence="3 12">2.5.1.108</ecNumber>
    </recommendedName>
</protein>
<name>A0A5N5QWV8_9AGAM</name>
<dbReference type="FunFam" id="3.40.50.11840:FF:000001">
    <property type="entry name" value="2-(3-amino-3-carboxypropyl)histidine synthase subunit 1"/>
    <property type="match status" value="1"/>
</dbReference>
<comment type="function">
    <text evidence="11">Catalyzes the first step of diphthamide biosynthesis, a post-translational modification of histidine which occurs in elongation factor 2. DPH1 and DPH2 transfer a 3-amino-3-carboxypropyl (ACP) group from S-adenosyl-L-methionine (SAM) to a histidine residue, the reaction is assisted by a reduction system comprising DPH3 and a NADH-dependent reductase, predominantly CBR1.</text>
</comment>
<dbReference type="InterPro" id="IPR016435">
    <property type="entry name" value="DPH1/DPH2"/>
</dbReference>
<evidence type="ECO:0000256" key="7">
    <source>
        <dbReference type="ARBA" id="ARBA00022723"/>
    </source>
</evidence>
<keyword evidence="9" id="KW-0411">Iron-sulfur</keyword>
<gene>
    <name evidence="14" type="ORF">CTheo_200</name>
</gene>
<feature type="region of interest" description="Disordered" evidence="13">
    <location>
        <begin position="210"/>
        <end position="234"/>
    </location>
</feature>
<comment type="similarity">
    <text evidence="2 12">Belongs to the DPH1/DPH2 family. DPH1 subfamily.</text>
</comment>
<dbReference type="GO" id="GO:0090560">
    <property type="term" value="F:2-(3-amino-3-carboxypropyl)histidine synthase activity"/>
    <property type="evidence" value="ECO:0007669"/>
    <property type="project" value="UniProtKB-UniRule"/>
</dbReference>
<evidence type="ECO:0000313" key="14">
    <source>
        <dbReference type="EMBL" id="KAB5596215.1"/>
    </source>
</evidence>
<dbReference type="UniPathway" id="UPA00559"/>
<dbReference type="InterPro" id="IPR042265">
    <property type="entry name" value="DPH1/DPH2_3"/>
</dbReference>
<evidence type="ECO:0000256" key="8">
    <source>
        <dbReference type="ARBA" id="ARBA00023004"/>
    </source>
</evidence>
<sequence>MSGSSSSKPRKRFVGRSTRPAGSNLGAVLSQIPDSILEDPLLQAAANQLPRNYSFEIHKTVYHVRKNSAKMVALQMPEGLQMYACTIADIIERRVDPSPLRSKVDSCCRFTGALTVIMGDVTYGACCIDDYTAVALGCDMLVHYGHSCLVPIDTTTIKTLYVFVEIAIDSEHLADTVRANFPDLSRTFRERLLSDDGAHVSTGEAIHRGRPSLAIEAPASEPDRNGDGEGDDGPTRLALVSTIQFVAAAQKLKDNLSIELSSDRLQGSSPLQGGNALITGGSVSERDPSPPEPRLWKGRYQIVIPRAKPLSPGEILGCTAPKLSDNVDALVYIGDGRFHLEAIMIANPGVAAFRYDPYSKKLTRERYDHAEMRATRALAVRKASESLGEGEDAKWGVILGTLGRQGSFRQHQAIQHQLKTSRHRVPYIPILLSELSPAKLGCFAPHISVFVQTSCPRLSIDWGYAFTQPLLSPYEAAVVMGTQRGWAGTPGGEGEYPMDFYEKESVWARARMWQGRQ</sequence>
<evidence type="ECO:0000256" key="12">
    <source>
        <dbReference type="PIRNR" id="PIRNR004967"/>
    </source>
</evidence>
<keyword evidence="15" id="KW-1185">Reference proteome</keyword>
<comment type="catalytic activity">
    <reaction evidence="10 12">
        <text>L-histidyl-[translation elongation factor 2] + S-adenosyl-L-methionine = 2-[(3S)-amino-3-carboxypropyl]-L-histidyl-[translation elongation factor 2] + S-methyl-5'-thioadenosine + H(+)</text>
        <dbReference type="Rhea" id="RHEA:36783"/>
        <dbReference type="Rhea" id="RHEA-COMP:9748"/>
        <dbReference type="Rhea" id="RHEA-COMP:9749"/>
        <dbReference type="ChEBI" id="CHEBI:15378"/>
        <dbReference type="ChEBI" id="CHEBI:17509"/>
        <dbReference type="ChEBI" id="CHEBI:29979"/>
        <dbReference type="ChEBI" id="CHEBI:59789"/>
        <dbReference type="ChEBI" id="CHEBI:73995"/>
        <dbReference type="EC" id="2.5.1.108"/>
    </reaction>
</comment>
<dbReference type="OrthoDB" id="1649088at2759"/>
<dbReference type="Gene3D" id="3.40.50.11860">
    <property type="entry name" value="Diphthamide synthesis DPH1/DPH2 domain 3"/>
    <property type="match status" value="1"/>
</dbReference>
<evidence type="ECO:0000256" key="5">
    <source>
        <dbReference type="ARBA" id="ARBA00022679"/>
    </source>
</evidence>
<evidence type="ECO:0000256" key="13">
    <source>
        <dbReference type="SAM" id="MobiDB-lite"/>
    </source>
</evidence>
<keyword evidence="12" id="KW-0004">4Fe-4S</keyword>
<evidence type="ECO:0000256" key="3">
    <source>
        <dbReference type="ARBA" id="ARBA00012221"/>
    </source>
</evidence>
<comment type="cofactor">
    <cofactor evidence="12">
        <name>[4Fe-4S] cluster</name>
        <dbReference type="ChEBI" id="CHEBI:49883"/>
    </cofactor>
    <text evidence="12">Binds 1 [4Fe-4S] cluster per subunit. The cluster is coordinated with 3 cysteines and an exchangeable S-adenosyl-L-methionine.</text>
</comment>
<dbReference type="InterPro" id="IPR042264">
    <property type="entry name" value="DPH1/DPH2_2"/>
</dbReference>
<dbReference type="PANTHER" id="PTHR10762">
    <property type="entry name" value="DIPHTHAMIDE BIOSYNTHESIS PROTEIN"/>
    <property type="match status" value="1"/>
</dbReference>